<comment type="pathway">
    <text evidence="2">Glycerolipid metabolism; triacylglycerol biosynthesis.</text>
</comment>
<dbReference type="AlphaFoldDB" id="A0A0L0FAL3"/>
<evidence type="ECO:0000256" key="6">
    <source>
        <dbReference type="ARBA" id="ARBA00022516"/>
    </source>
</evidence>
<evidence type="ECO:0000256" key="14">
    <source>
        <dbReference type="ARBA" id="ARBA00023315"/>
    </source>
</evidence>
<keyword evidence="7" id="KW-0808">Transferase</keyword>
<dbReference type="InterPro" id="IPR007130">
    <property type="entry name" value="DAGAT"/>
</dbReference>
<comment type="similarity">
    <text evidence="4">Belongs to the diacylglycerol acyltransferase family.</text>
</comment>
<keyword evidence="14" id="KW-0012">Acyltransferase</keyword>
<evidence type="ECO:0000313" key="15">
    <source>
        <dbReference type="EMBL" id="KNC73785.1"/>
    </source>
</evidence>
<dbReference type="PANTHER" id="PTHR12317">
    <property type="entry name" value="DIACYLGLYCEROL O-ACYLTRANSFERASE"/>
    <property type="match status" value="1"/>
</dbReference>
<dbReference type="GO" id="GO:0004144">
    <property type="term" value="F:diacylglycerol O-acyltransferase activity"/>
    <property type="evidence" value="ECO:0007669"/>
    <property type="project" value="UniProtKB-EC"/>
</dbReference>
<keyword evidence="13" id="KW-0472">Membrane</keyword>
<organism evidence="15 16">
    <name type="scientific">Sphaeroforma arctica JP610</name>
    <dbReference type="NCBI Taxonomy" id="667725"/>
    <lineage>
        <taxon>Eukaryota</taxon>
        <taxon>Ichthyosporea</taxon>
        <taxon>Ichthyophonida</taxon>
        <taxon>Sphaeroforma</taxon>
    </lineage>
</organism>
<dbReference type="RefSeq" id="XP_014147687.1">
    <property type="nucleotide sequence ID" value="XM_014292212.1"/>
</dbReference>
<gene>
    <name evidence="15" type="ORF">SARC_13658</name>
</gene>
<evidence type="ECO:0000256" key="9">
    <source>
        <dbReference type="ARBA" id="ARBA00022798"/>
    </source>
</evidence>
<sequence>MMKTVGFTLPMFHGRGFFQYNFGLTPMRKPLVTIVGKPIELPKLDNPTQDDVDKYHQEYIDALKDIYNRWKQDLAPDRKSSMNIVA</sequence>
<name>A0A0L0FAL3_9EUKA</name>
<keyword evidence="9" id="KW-0319">Glycerol metabolism</keyword>
<dbReference type="STRING" id="667725.A0A0L0FAL3"/>
<accession>A0A0L0FAL3</accession>
<reference evidence="15 16" key="1">
    <citation type="submission" date="2011-02" db="EMBL/GenBank/DDBJ databases">
        <title>The Genome Sequence of Sphaeroforma arctica JP610.</title>
        <authorList>
            <consortium name="The Broad Institute Genome Sequencing Platform"/>
            <person name="Russ C."/>
            <person name="Cuomo C."/>
            <person name="Young S.K."/>
            <person name="Zeng Q."/>
            <person name="Gargeya S."/>
            <person name="Alvarado L."/>
            <person name="Berlin A."/>
            <person name="Chapman S.B."/>
            <person name="Chen Z."/>
            <person name="Freedman E."/>
            <person name="Gellesch M."/>
            <person name="Goldberg J."/>
            <person name="Griggs A."/>
            <person name="Gujja S."/>
            <person name="Heilman E."/>
            <person name="Heiman D."/>
            <person name="Howarth C."/>
            <person name="Mehta T."/>
            <person name="Neiman D."/>
            <person name="Pearson M."/>
            <person name="Roberts A."/>
            <person name="Saif S."/>
            <person name="Shea T."/>
            <person name="Shenoy N."/>
            <person name="Sisk P."/>
            <person name="Stolte C."/>
            <person name="Sykes S."/>
            <person name="White J."/>
            <person name="Yandava C."/>
            <person name="Burger G."/>
            <person name="Gray M.W."/>
            <person name="Holland P.W.H."/>
            <person name="King N."/>
            <person name="Lang F.B.F."/>
            <person name="Roger A.J."/>
            <person name="Ruiz-Trillo I."/>
            <person name="Haas B."/>
            <person name="Nusbaum C."/>
            <person name="Birren B."/>
        </authorList>
    </citation>
    <scope>NUCLEOTIDE SEQUENCE [LARGE SCALE GENOMIC DNA]</scope>
    <source>
        <strain evidence="15 16">JP610</strain>
    </source>
</reference>
<evidence type="ECO:0000256" key="2">
    <source>
        <dbReference type="ARBA" id="ARBA00004771"/>
    </source>
</evidence>
<evidence type="ECO:0000256" key="5">
    <source>
        <dbReference type="ARBA" id="ARBA00013244"/>
    </source>
</evidence>
<protein>
    <recommendedName>
        <fullName evidence="5">diacylglycerol O-acyltransferase</fullName>
        <ecNumber evidence="5">2.3.1.20</ecNumber>
    </recommendedName>
</protein>
<dbReference type="GO" id="GO:0019432">
    <property type="term" value="P:triglyceride biosynthetic process"/>
    <property type="evidence" value="ECO:0007669"/>
    <property type="project" value="TreeGrafter"/>
</dbReference>
<evidence type="ECO:0000256" key="11">
    <source>
        <dbReference type="ARBA" id="ARBA00022989"/>
    </source>
</evidence>
<dbReference type="eggNOG" id="KOG0831">
    <property type="taxonomic scope" value="Eukaryota"/>
</dbReference>
<comment type="subcellular location">
    <subcellularLocation>
        <location evidence="1">Endoplasmic reticulum membrane</location>
        <topology evidence="1">Multi-pass membrane protein</topology>
    </subcellularLocation>
</comment>
<evidence type="ECO:0000256" key="8">
    <source>
        <dbReference type="ARBA" id="ARBA00022692"/>
    </source>
</evidence>
<keyword evidence="6" id="KW-0444">Lipid biosynthesis</keyword>
<keyword evidence="8" id="KW-0812">Transmembrane</keyword>
<evidence type="ECO:0000256" key="1">
    <source>
        <dbReference type="ARBA" id="ARBA00004477"/>
    </source>
</evidence>
<dbReference type="GeneID" id="25914162"/>
<evidence type="ECO:0000313" key="16">
    <source>
        <dbReference type="Proteomes" id="UP000054560"/>
    </source>
</evidence>
<dbReference type="Pfam" id="PF03982">
    <property type="entry name" value="DAGAT"/>
    <property type="match status" value="1"/>
</dbReference>
<keyword evidence="11" id="KW-1133">Transmembrane helix</keyword>
<evidence type="ECO:0000256" key="13">
    <source>
        <dbReference type="ARBA" id="ARBA00023136"/>
    </source>
</evidence>
<dbReference type="PANTHER" id="PTHR12317:SF0">
    <property type="entry name" value="ACYLTRANSFERASE"/>
    <property type="match status" value="1"/>
</dbReference>
<dbReference type="GO" id="GO:0006071">
    <property type="term" value="P:glycerol metabolic process"/>
    <property type="evidence" value="ECO:0007669"/>
    <property type="project" value="UniProtKB-KW"/>
</dbReference>
<keyword evidence="10" id="KW-0256">Endoplasmic reticulum</keyword>
<evidence type="ECO:0000256" key="12">
    <source>
        <dbReference type="ARBA" id="ARBA00023098"/>
    </source>
</evidence>
<keyword evidence="16" id="KW-1185">Reference proteome</keyword>
<dbReference type="EMBL" id="KQ245155">
    <property type="protein sequence ID" value="KNC73785.1"/>
    <property type="molecule type" value="Genomic_DNA"/>
</dbReference>
<dbReference type="EC" id="2.3.1.20" evidence="5"/>
<dbReference type="GO" id="GO:0005789">
    <property type="term" value="C:endoplasmic reticulum membrane"/>
    <property type="evidence" value="ECO:0007669"/>
    <property type="project" value="UniProtKB-SubCell"/>
</dbReference>
<evidence type="ECO:0000256" key="4">
    <source>
        <dbReference type="ARBA" id="ARBA00005420"/>
    </source>
</evidence>
<proteinExistence type="inferred from homology"/>
<evidence type="ECO:0000256" key="10">
    <source>
        <dbReference type="ARBA" id="ARBA00022824"/>
    </source>
</evidence>
<dbReference type="Proteomes" id="UP000054560">
    <property type="component" value="Unassembled WGS sequence"/>
</dbReference>
<evidence type="ECO:0000256" key="7">
    <source>
        <dbReference type="ARBA" id="ARBA00022679"/>
    </source>
</evidence>
<keyword evidence="12" id="KW-0443">Lipid metabolism</keyword>
<dbReference type="OrthoDB" id="264532at2759"/>
<comment type="pathway">
    <text evidence="3">Lipid metabolism.</text>
</comment>
<evidence type="ECO:0000256" key="3">
    <source>
        <dbReference type="ARBA" id="ARBA00005189"/>
    </source>
</evidence>